<evidence type="ECO:0000313" key="1">
    <source>
        <dbReference type="EMBL" id="NEK24901.1"/>
    </source>
</evidence>
<dbReference type="Proteomes" id="UP000468591">
    <property type="component" value="Unassembled WGS sequence"/>
</dbReference>
<proteinExistence type="predicted"/>
<sequence>MATFDHLIIGSGINALVAAAMLSRKGDSVLVIEREDRVGGCMYTSDEVTLPGYHHDVMAATFVLFMTGPAQEALGDDLAKHGFEYCHTAHPTAALRPDGTALVLAMDRAANVAAFNARAAGDGDQHAADVGGIEQDAEFLFALLGQPLWSRQTLTLMAKQAWKKGLGPLKTWFGEAMEPARGWLETRYSSPDVQAIWAPWVLHVGLTPEATYGGQMARVIAFALEAAGAPIVKGGAGQAAQAFRSLIEANGGVVRTGVEAKSIMVDGGKVHGVITTDDEQIYARNVIASTAPGQLYDGLLADQPCPETRKKFRHGRGNFQLHYALDGPIEWNADGLDDVALIHLTDGIDAVSKSCNEAERGMLPETPTICVGQPHRLDPSRCPEGKAILWLQIPDAPPVIKGDAAGKIDTVPEWTPAMREAYADRIEGILSKHIRNWGKIKLKRRAYSPADLEAMNVNLVGGDPYGGACTLDQVFVWRPYAAQTNNGTPVKNLYHIGASTHPGPGLGGGSGLNVAKGLGA</sequence>
<dbReference type="RefSeq" id="WP_164355986.1">
    <property type="nucleotide sequence ID" value="NZ_JAABNT010000026.1"/>
</dbReference>
<dbReference type="PRINTS" id="PR00891">
    <property type="entry name" value="RABGDIREP"/>
</dbReference>
<name>A0A6P0CFD4_9RHOB</name>
<dbReference type="PANTHER" id="PTHR10668:SF105">
    <property type="entry name" value="DEHYDROGENASE-RELATED"/>
    <property type="match status" value="1"/>
</dbReference>
<dbReference type="PANTHER" id="PTHR10668">
    <property type="entry name" value="PHYTOENE DEHYDROGENASE"/>
    <property type="match status" value="1"/>
</dbReference>
<organism evidence="1 2">
    <name type="scientific">Sulfitobacter sediminilitoris</name>
    <dbReference type="NCBI Taxonomy" id="2698830"/>
    <lineage>
        <taxon>Bacteria</taxon>
        <taxon>Pseudomonadati</taxon>
        <taxon>Pseudomonadota</taxon>
        <taxon>Alphaproteobacteria</taxon>
        <taxon>Rhodobacterales</taxon>
        <taxon>Roseobacteraceae</taxon>
        <taxon>Sulfitobacter</taxon>
    </lineage>
</organism>
<dbReference type="SUPFAM" id="SSF51905">
    <property type="entry name" value="FAD/NAD(P)-binding domain"/>
    <property type="match status" value="1"/>
</dbReference>
<dbReference type="InterPro" id="IPR018203">
    <property type="entry name" value="GDP_dissociation_inhibitor"/>
</dbReference>
<dbReference type="Pfam" id="PF13450">
    <property type="entry name" value="NAD_binding_8"/>
    <property type="match status" value="1"/>
</dbReference>
<dbReference type="Gene3D" id="3.50.50.60">
    <property type="entry name" value="FAD/NAD(P)-binding domain"/>
    <property type="match status" value="2"/>
</dbReference>
<dbReference type="EMBL" id="JAABNT010000026">
    <property type="protein sequence ID" value="NEK24901.1"/>
    <property type="molecule type" value="Genomic_DNA"/>
</dbReference>
<comment type="caution">
    <text evidence="1">The sequence shown here is derived from an EMBL/GenBank/DDBJ whole genome shotgun (WGS) entry which is preliminary data.</text>
</comment>
<evidence type="ECO:0000313" key="2">
    <source>
        <dbReference type="Proteomes" id="UP000468591"/>
    </source>
</evidence>
<reference evidence="1 2" key="1">
    <citation type="submission" date="2020-01" db="EMBL/GenBank/DDBJ databases">
        <title>Sulfitobacter sediminilitoris sp. nov., isolated from a tidal flat.</title>
        <authorList>
            <person name="Park S."/>
            <person name="Yoon J.-H."/>
        </authorList>
    </citation>
    <scope>NUCLEOTIDE SEQUENCE [LARGE SCALE GENOMIC DNA]</scope>
    <source>
        <strain evidence="1 2">JBTF-M27</strain>
    </source>
</reference>
<accession>A0A6P0CFD4</accession>
<dbReference type="GO" id="GO:0007264">
    <property type="term" value="P:small GTPase-mediated signal transduction"/>
    <property type="evidence" value="ECO:0007669"/>
    <property type="project" value="InterPro"/>
</dbReference>
<protein>
    <submittedName>
        <fullName evidence="1">FAD-dependent oxidoreductase</fullName>
    </submittedName>
</protein>
<gene>
    <name evidence="1" type="ORF">GV827_21250</name>
</gene>
<dbReference type="GO" id="GO:0005092">
    <property type="term" value="F:GDP-dissociation inhibitor activity"/>
    <property type="evidence" value="ECO:0007669"/>
    <property type="project" value="InterPro"/>
</dbReference>
<dbReference type="AlphaFoldDB" id="A0A6P0CFD4"/>
<dbReference type="Gene3D" id="3.90.660.50">
    <property type="match status" value="1"/>
</dbReference>
<keyword evidence="2" id="KW-1185">Reference proteome</keyword>
<dbReference type="InterPro" id="IPR036188">
    <property type="entry name" value="FAD/NAD-bd_sf"/>
</dbReference>